<dbReference type="Proteomes" id="UP000003598">
    <property type="component" value="Unassembled WGS sequence"/>
</dbReference>
<keyword evidence="2" id="KW-1185">Reference proteome</keyword>
<dbReference type="EMBL" id="AFFY01000054">
    <property type="protein sequence ID" value="EHG98855.1"/>
    <property type="molecule type" value="Genomic_DNA"/>
</dbReference>
<dbReference type="AlphaFoldDB" id="G5SV55"/>
<evidence type="ECO:0000313" key="2">
    <source>
        <dbReference type="Proteomes" id="UP000003598"/>
    </source>
</evidence>
<protein>
    <submittedName>
        <fullName evidence="1">Uncharacterized protein</fullName>
    </submittedName>
</protein>
<organism evidence="1 2">
    <name type="scientific">Paraprevotella clara YIT 11840</name>
    <dbReference type="NCBI Taxonomy" id="762968"/>
    <lineage>
        <taxon>Bacteria</taxon>
        <taxon>Pseudomonadati</taxon>
        <taxon>Bacteroidota</taxon>
        <taxon>Bacteroidia</taxon>
        <taxon>Bacteroidales</taxon>
        <taxon>Prevotellaceae</taxon>
        <taxon>Paraprevotella</taxon>
    </lineage>
</organism>
<gene>
    <name evidence="1" type="ORF">HMPREF9441_03374</name>
</gene>
<proteinExistence type="predicted"/>
<evidence type="ECO:0000313" key="1">
    <source>
        <dbReference type="EMBL" id="EHG98855.1"/>
    </source>
</evidence>
<comment type="caution">
    <text evidence="1">The sequence shown here is derived from an EMBL/GenBank/DDBJ whole genome shotgun (WGS) entry which is preliminary data.</text>
</comment>
<accession>G5SV55</accession>
<dbReference type="STRING" id="762968.HMPREF9441_03374"/>
<sequence length="46" mass="5323">MLKNVSLRTAERIKCLGIWGKNDTKASKWDGKQKLSVIFANIFIHY</sequence>
<name>G5SV55_9BACT</name>
<dbReference type="HOGENOM" id="CLU_3293799_0_0_10"/>
<reference evidence="1 2" key="1">
    <citation type="submission" date="2011-03" db="EMBL/GenBank/DDBJ databases">
        <authorList>
            <person name="Weinstock G."/>
            <person name="Sodergren E."/>
            <person name="Clifton S."/>
            <person name="Fulton L."/>
            <person name="Fulton B."/>
            <person name="Courtney L."/>
            <person name="Fronick C."/>
            <person name="Harrison M."/>
            <person name="Strong C."/>
            <person name="Farmer C."/>
            <person name="Delahaunty K."/>
            <person name="Markovic C."/>
            <person name="Hall O."/>
            <person name="Minx P."/>
            <person name="Tomlinson C."/>
            <person name="Mitreva M."/>
            <person name="Hou S."/>
            <person name="Chen J."/>
            <person name="Wollam A."/>
            <person name="Pepin K.H."/>
            <person name="Johnson M."/>
            <person name="Bhonagiri V."/>
            <person name="Zhang X."/>
            <person name="Suruliraj S."/>
            <person name="Warren W."/>
            <person name="Chinwalla A."/>
            <person name="Mardis E.R."/>
            <person name="Wilson R.K."/>
        </authorList>
    </citation>
    <scope>NUCLEOTIDE SEQUENCE [LARGE SCALE GENOMIC DNA]</scope>
    <source>
        <strain evidence="1 2">YIT 11840</strain>
    </source>
</reference>